<proteinExistence type="inferred from homology"/>
<dbReference type="SUPFAM" id="SSF88659">
    <property type="entry name" value="Sigma3 and sigma4 domains of RNA polymerase sigma factors"/>
    <property type="match status" value="1"/>
</dbReference>
<evidence type="ECO:0000256" key="1">
    <source>
        <dbReference type="ARBA" id="ARBA00010641"/>
    </source>
</evidence>
<comment type="similarity">
    <text evidence="1">Belongs to the sigma-70 factor family. ECF subfamily.</text>
</comment>
<dbReference type="InterPro" id="IPR013249">
    <property type="entry name" value="RNA_pol_sigma70_r4_t2"/>
</dbReference>
<name>A0ABU0ZIA1_9ACTN</name>
<organism evidence="6 7">
    <name type="scientific">Phytohabitans maris</name>
    <dbReference type="NCBI Taxonomy" id="3071409"/>
    <lineage>
        <taxon>Bacteria</taxon>
        <taxon>Bacillati</taxon>
        <taxon>Actinomycetota</taxon>
        <taxon>Actinomycetes</taxon>
        <taxon>Micromonosporales</taxon>
        <taxon>Micromonosporaceae</taxon>
    </lineage>
</organism>
<evidence type="ECO:0000313" key="6">
    <source>
        <dbReference type="EMBL" id="MDQ7906144.1"/>
    </source>
</evidence>
<keyword evidence="3" id="KW-0731">Sigma factor</keyword>
<evidence type="ECO:0000256" key="2">
    <source>
        <dbReference type="ARBA" id="ARBA00023015"/>
    </source>
</evidence>
<feature type="domain" description="RNA polymerase sigma factor 70 region 4 type 2" evidence="5">
    <location>
        <begin position="196"/>
        <end position="226"/>
    </location>
</feature>
<sequence length="232" mass="26135">MTGPVRINVMRIPQIINEKGGREHTLWAQVRDEGFAGRTYEAVATELAKHSAKVLLGFIYSGHIHVVLQEVGRPVPGLTQTLHEMTRDEIEHLVGLTITHALRLFRRNALEGYGWRPGGETRMATYFVNTCKLCFSNAYREAVNHRRPKEETPVDSIPDQAGITTIDVGERPGALREVMDERGIRGVQATITELTIEGYTQEEIADKLGTTPRAVEGKLRRLREKLRRRGDS</sequence>
<evidence type="ECO:0000313" key="7">
    <source>
        <dbReference type="Proteomes" id="UP001230908"/>
    </source>
</evidence>
<keyword evidence="2" id="KW-0805">Transcription regulation</keyword>
<dbReference type="InterPro" id="IPR013324">
    <property type="entry name" value="RNA_pol_sigma_r3/r4-like"/>
</dbReference>
<accession>A0ABU0ZIA1</accession>
<dbReference type="RefSeq" id="WP_308713417.1">
    <property type="nucleotide sequence ID" value="NZ_JAVHUY010000014.1"/>
</dbReference>
<gene>
    <name evidence="6" type="ORF">RB614_16655</name>
</gene>
<evidence type="ECO:0000256" key="4">
    <source>
        <dbReference type="ARBA" id="ARBA00023163"/>
    </source>
</evidence>
<protein>
    <recommendedName>
        <fullName evidence="5">RNA polymerase sigma factor 70 region 4 type 2 domain-containing protein</fullName>
    </recommendedName>
</protein>
<dbReference type="Pfam" id="PF08281">
    <property type="entry name" value="Sigma70_r4_2"/>
    <property type="match status" value="1"/>
</dbReference>
<keyword evidence="4" id="KW-0804">Transcription</keyword>
<comment type="caution">
    <text evidence="6">The sequence shown here is derived from an EMBL/GenBank/DDBJ whole genome shotgun (WGS) entry which is preliminary data.</text>
</comment>
<evidence type="ECO:0000259" key="5">
    <source>
        <dbReference type="Pfam" id="PF08281"/>
    </source>
</evidence>
<dbReference type="Gene3D" id="1.10.10.10">
    <property type="entry name" value="Winged helix-like DNA-binding domain superfamily/Winged helix DNA-binding domain"/>
    <property type="match status" value="1"/>
</dbReference>
<reference evidence="6 7" key="1">
    <citation type="submission" date="2023-08" db="EMBL/GenBank/DDBJ databases">
        <title>Phytohabitans sansha sp. nov., isolated from marine sediment.</title>
        <authorList>
            <person name="Zhao Y."/>
            <person name="Yi K."/>
        </authorList>
    </citation>
    <scope>NUCLEOTIDE SEQUENCE [LARGE SCALE GENOMIC DNA]</scope>
    <source>
        <strain evidence="6 7">ZYX-F-186</strain>
    </source>
</reference>
<evidence type="ECO:0000256" key="3">
    <source>
        <dbReference type="ARBA" id="ARBA00023082"/>
    </source>
</evidence>
<dbReference type="Proteomes" id="UP001230908">
    <property type="component" value="Unassembled WGS sequence"/>
</dbReference>
<keyword evidence="7" id="KW-1185">Reference proteome</keyword>
<dbReference type="InterPro" id="IPR036388">
    <property type="entry name" value="WH-like_DNA-bd_sf"/>
</dbReference>
<dbReference type="EMBL" id="JAVHUY010000014">
    <property type="protein sequence ID" value="MDQ7906144.1"/>
    <property type="molecule type" value="Genomic_DNA"/>
</dbReference>